<geneLocation type="plasmid" evidence="2">
    <name>pSna507_unt10</name>
</geneLocation>
<dbReference type="OrthoDB" id="9151445at2"/>
<sequence length="165" mass="17260">MATFTKPAAAATLSELADSAGRSLARAQEQLVRAGETGAASMMMSEVTLEIRAALTPGAGELGVEPVSLARLTAGLPQDGLSTLKLRFVATAPPAEAAARPPQRSAEAVAAEFRARAEIARLDKLLGPIQVRADYLAPQRRWLVSATDARGRLLRETLVDDTGAA</sequence>
<evidence type="ECO:0000313" key="2">
    <source>
        <dbReference type="EMBL" id="QEN03097.1"/>
    </source>
</evidence>
<evidence type="ECO:0008006" key="5">
    <source>
        <dbReference type="Google" id="ProtNLM"/>
    </source>
</evidence>
<accession>A0A5C1Q6U7</accession>
<evidence type="ECO:0000313" key="3">
    <source>
        <dbReference type="Proteomes" id="UP000323522"/>
    </source>
</evidence>
<reference evidence="2 3" key="1">
    <citation type="submission" date="2019-02" db="EMBL/GenBank/DDBJ databases">
        <title>Complete Genome Sequence and Methylome Analysis of Sphaerotilus natans subsp. sulfidivorans D-507.</title>
        <authorList>
            <person name="Fomenkov A."/>
            <person name="Gridneva E."/>
            <person name="Smolyakov D."/>
            <person name="Dubinina G."/>
            <person name="Vincze T."/>
            <person name="Grabovich M."/>
            <person name="Roberts R.J."/>
        </authorList>
    </citation>
    <scope>NUCLEOTIDE SEQUENCE [LARGE SCALE GENOMIC DNA]</scope>
    <source>
        <strain evidence="2 3">D-507</strain>
        <plasmid evidence="3">psna507_unt10</plasmid>
        <plasmid evidence="2">pSna507_unt10</plasmid>
    </source>
</reference>
<dbReference type="Proteomes" id="UP001549111">
    <property type="component" value="Unassembled WGS sequence"/>
</dbReference>
<dbReference type="RefSeq" id="WP_149505716.1">
    <property type="nucleotide sequence ID" value="NZ_CP035710.1"/>
</dbReference>
<dbReference type="AlphaFoldDB" id="A0A5C1Q6U7"/>
<keyword evidence="2" id="KW-0614">Plasmid</keyword>
<dbReference type="KEGG" id="snn:EWH46_19845"/>
<keyword evidence="4" id="KW-1185">Reference proteome</keyword>
<organism evidence="2 3">
    <name type="scientific">Sphaerotilus sulfidivorans</name>
    <dbReference type="NCBI Taxonomy" id="639200"/>
    <lineage>
        <taxon>Bacteria</taxon>
        <taxon>Pseudomonadati</taxon>
        <taxon>Pseudomonadota</taxon>
        <taxon>Betaproteobacteria</taxon>
        <taxon>Burkholderiales</taxon>
        <taxon>Sphaerotilaceae</taxon>
        <taxon>Sphaerotilus</taxon>
    </lineage>
</organism>
<name>A0A5C1Q6U7_9BURK</name>
<dbReference type="EMBL" id="CP035710">
    <property type="protein sequence ID" value="QEN03097.1"/>
    <property type="molecule type" value="Genomic_DNA"/>
</dbReference>
<geneLocation type="plasmid" evidence="3">
    <name>psna507_unt10</name>
</geneLocation>
<evidence type="ECO:0000313" key="4">
    <source>
        <dbReference type="Proteomes" id="UP001549111"/>
    </source>
</evidence>
<dbReference type="Proteomes" id="UP000323522">
    <property type="component" value="Plasmid pSna507_unt10"/>
</dbReference>
<proteinExistence type="predicted"/>
<dbReference type="EMBL" id="JBEPLS010000007">
    <property type="protein sequence ID" value="MET3604313.1"/>
    <property type="molecule type" value="Genomic_DNA"/>
</dbReference>
<reference evidence="1 4" key="2">
    <citation type="submission" date="2024-06" db="EMBL/GenBank/DDBJ databases">
        <title>Genomic Encyclopedia of Type Strains, Phase IV (KMG-IV): sequencing the most valuable type-strain genomes for metagenomic binning, comparative biology and taxonomic classification.</title>
        <authorList>
            <person name="Goeker M."/>
        </authorList>
    </citation>
    <scope>NUCLEOTIDE SEQUENCE [LARGE SCALE GENOMIC DNA]</scope>
    <source>
        <strain evidence="1 4">D-501</strain>
    </source>
</reference>
<evidence type="ECO:0000313" key="1">
    <source>
        <dbReference type="EMBL" id="MET3604313.1"/>
    </source>
</evidence>
<gene>
    <name evidence="1" type="ORF">ABIC99_002129</name>
    <name evidence="2" type="ORF">EWH46_19845</name>
</gene>
<protein>
    <recommendedName>
        <fullName evidence="5">DUF222 domain-containing protein</fullName>
    </recommendedName>
</protein>